<dbReference type="eggNOG" id="ENOG502TKNG">
    <property type="taxonomic scope" value="Eukaryota"/>
</dbReference>
<name>F6VD54_CALJA</name>
<evidence type="ECO:0000256" key="1">
    <source>
        <dbReference type="SAM" id="MobiDB-lite"/>
    </source>
</evidence>
<dbReference type="Ensembl" id="ENSCJAT00000039864.5">
    <property type="protein sequence ID" value="ENSCJAP00000037741.4"/>
    <property type="gene ID" value="ENSCJAG00000020306.5"/>
</dbReference>
<dbReference type="HOGENOM" id="CLU_052521_0_0_1"/>
<proteinExistence type="predicted"/>
<dbReference type="AlphaFoldDB" id="F6VD54"/>
<dbReference type="Bgee" id="ENSCJAG00000020306">
    <property type="expression patterns" value="Expressed in testis and 2 other cell types or tissues"/>
</dbReference>
<feature type="compositionally biased region" description="Basic and acidic residues" evidence="1">
    <location>
        <begin position="121"/>
        <end position="130"/>
    </location>
</feature>
<reference evidence="3" key="2">
    <citation type="submission" date="2025-08" db="UniProtKB">
        <authorList>
            <consortium name="Ensembl"/>
        </authorList>
    </citation>
    <scope>IDENTIFICATION</scope>
</reference>
<dbReference type="PANTHER" id="PTHR36865:SF1">
    <property type="entry name" value="RIKEN CDNA 1700001O22 GENE"/>
    <property type="match status" value="1"/>
</dbReference>
<dbReference type="Proteomes" id="UP000008225">
    <property type="component" value="Chromosome 1"/>
</dbReference>
<gene>
    <name evidence="3" type="primary">C9orf50</name>
    <name evidence="3" type="synonym">C1H9orf50</name>
</gene>
<feature type="region of interest" description="Disordered" evidence="1">
    <location>
        <begin position="226"/>
        <end position="252"/>
    </location>
</feature>
<protein>
    <submittedName>
        <fullName evidence="3">Chromosome 9 open reading frame 50</fullName>
    </submittedName>
</protein>
<feature type="compositionally biased region" description="Polar residues" evidence="1">
    <location>
        <begin position="334"/>
        <end position="351"/>
    </location>
</feature>
<feature type="region of interest" description="Disordered" evidence="1">
    <location>
        <begin position="1"/>
        <end position="83"/>
    </location>
</feature>
<dbReference type="Pfam" id="PF15737">
    <property type="entry name" value="DUF4685"/>
    <property type="match status" value="1"/>
</dbReference>
<organism evidence="3 4">
    <name type="scientific">Callithrix jacchus</name>
    <name type="common">White-tufted-ear marmoset</name>
    <name type="synonym">Simia Jacchus</name>
    <dbReference type="NCBI Taxonomy" id="9483"/>
    <lineage>
        <taxon>Eukaryota</taxon>
        <taxon>Metazoa</taxon>
        <taxon>Chordata</taxon>
        <taxon>Craniata</taxon>
        <taxon>Vertebrata</taxon>
        <taxon>Euteleostomi</taxon>
        <taxon>Mammalia</taxon>
        <taxon>Eutheria</taxon>
        <taxon>Euarchontoglires</taxon>
        <taxon>Primates</taxon>
        <taxon>Haplorrhini</taxon>
        <taxon>Platyrrhini</taxon>
        <taxon>Cebidae</taxon>
        <taxon>Callitrichinae</taxon>
        <taxon>Callithrix</taxon>
        <taxon>Callithrix</taxon>
    </lineage>
</organism>
<evidence type="ECO:0000313" key="4">
    <source>
        <dbReference type="Proteomes" id="UP000008225"/>
    </source>
</evidence>
<feature type="compositionally biased region" description="Basic residues" evidence="1">
    <location>
        <begin position="234"/>
        <end position="252"/>
    </location>
</feature>
<reference evidence="3" key="1">
    <citation type="submission" date="2009-03" db="EMBL/GenBank/DDBJ databases">
        <authorList>
            <person name="Warren W."/>
            <person name="Ye L."/>
            <person name="Minx P."/>
            <person name="Worley K."/>
            <person name="Gibbs R."/>
            <person name="Wilson R.K."/>
        </authorList>
    </citation>
    <scope>NUCLEOTIDE SEQUENCE [LARGE SCALE GENOMIC DNA]</scope>
</reference>
<dbReference type="GO" id="GO:0005737">
    <property type="term" value="C:cytoplasm"/>
    <property type="evidence" value="ECO:0007669"/>
    <property type="project" value="Ensembl"/>
</dbReference>
<dbReference type="GeneTree" id="ENSGT00390000004321"/>
<dbReference type="PANTHER" id="PTHR36865">
    <property type="entry name" value="RIKEN CDNA 1700001O22 GENE"/>
    <property type="match status" value="1"/>
</dbReference>
<accession>F6VD54</accession>
<evidence type="ECO:0000259" key="2">
    <source>
        <dbReference type="Pfam" id="PF15737"/>
    </source>
</evidence>
<dbReference type="InterPro" id="IPR032756">
    <property type="entry name" value="DUF4685"/>
</dbReference>
<feature type="compositionally biased region" description="Low complexity" evidence="1">
    <location>
        <begin position="40"/>
        <end position="59"/>
    </location>
</feature>
<dbReference type="OMA" id="WERSCAF"/>
<keyword evidence="4" id="KW-1185">Reference proteome</keyword>
<feature type="region of interest" description="Disordered" evidence="1">
    <location>
        <begin position="334"/>
        <end position="356"/>
    </location>
</feature>
<evidence type="ECO:0000313" key="3">
    <source>
        <dbReference type="Ensembl" id="ENSCJAP00000037741.4"/>
    </source>
</evidence>
<feature type="domain" description="DUF4685" evidence="2">
    <location>
        <begin position="235"/>
        <end position="282"/>
    </location>
</feature>
<reference evidence="3" key="3">
    <citation type="submission" date="2025-09" db="UniProtKB">
        <authorList>
            <consortium name="Ensembl"/>
        </authorList>
    </citation>
    <scope>IDENTIFICATION</scope>
</reference>
<feature type="region of interest" description="Disordered" evidence="1">
    <location>
        <begin position="101"/>
        <end position="130"/>
    </location>
</feature>
<feature type="compositionally biased region" description="Basic and acidic residues" evidence="1">
    <location>
        <begin position="14"/>
        <end position="26"/>
    </location>
</feature>
<sequence>MFRRRPRPGAQEVAPKEPPGDGDFRRSHPRLPKLTPPPLRAAQGARGSGGSRIPRGGAAWWPEGDAEPGVGVGSPPPRLPALPTATRRAAGKRGLLQSLLLPPLLSDSASRTSAPRQPGPGERERPWRGVAREDPSFLGAFLGELLPSRFREFLHQLREKCTDEEPLTSSAPQHQRGVLEHCRGAPQRPNRSFLPDLWGQSPHLQDSLTKILLQQTPALGSLKADRPQFSTVRKASHRPSGKGSGPHRPRCPFRVRFADETLQDTLLRYWERQCSVTQSVTVNRKATRPVASEREFGNIGKWLQSLHKALYPEAKEETLASSSCWHCAGLPSQKTQGDLSEDTSMNSSLPFSSWKKDAAQRPRRGLQAFLDPHGLLEQESFLPSLVLQSVLKQGRPEEYSLLLPSPTLHRAQR</sequence>